<protein>
    <submittedName>
        <fullName evidence="8">Type IV secretory pathway, VirD4 component</fullName>
    </submittedName>
</protein>
<gene>
    <name evidence="8" type="ORF">Cha6605_1803</name>
</gene>
<organism evidence="8 9">
    <name type="scientific">Chamaesiphon minutus (strain ATCC 27169 / PCC 6605)</name>
    <dbReference type="NCBI Taxonomy" id="1173020"/>
    <lineage>
        <taxon>Bacteria</taxon>
        <taxon>Bacillati</taxon>
        <taxon>Cyanobacteriota</taxon>
        <taxon>Cyanophyceae</taxon>
        <taxon>Gomontiellales</taxon>
        <taxon>Chamaesiphonaceae</taxon>
        <taxon>Chamaesiphon</taxon>
    </lineage>
</organism>
<dbReference type="HOGENOM" id="CLU_026359_0_0_3"/>
<keyword evidence="3 6" id="KW-0812">Transmembrane</keyword>
<accession>K9UFE0</accession>
<dbReference type="Proteomes" id="UP000010366">
    <property type="component" value="Chromosome"/>
</dbReference>
<evidence type="ECO:0000256" key="4">
    <source>
        <dbReference type="ARBA" id="ARBA00022989"/>
    </source>
</evidence>
<evidence type="ECO:0000256" key="6">
    <source>
        <dbReference type="SAM" id="Phobius"/>
    </source>
</evidence>
<keyword evidence="5 6" id="KW-0472">Membrane</keyword>
<dbReference type="CDD" id="cd01127">
    <property type="entry name" value="TrwB_TraG_TraD_VirD4"/>
    <property type="match status" value="1"/>
</dbReference>
<dbReference type="Pfam" id="PF12696">
    <property type="entry name" value="TraG-D_C"/>
    <property type="match status" value="1"/>
</dbReference>
<evidence type="ECO:0000313" key="9">
    <source>
        <dbReference type="Proteomes" id="UP000010366"/>
    </source>
</evidence>
<dbReference type="GO" id="GO:0005886">
    <property type="term" value="C:plasma membrane"/>
    <property type="evidence" value="ECO:0007669"/>
    <property type="project" value="UniProtKB-SubCell"/>
</dbReference>
<dbReference type="AlphaFoldDB" id="K9UFE0"/>
<dbReference type="Gene3D" id="3.40.50.300">
    <property type="entry name" value="P-loop containing nucleotide triphosphate hydrolases"/>
    <property type="match status" value="1"/>
</dbReference>
<dbReference type="STRING" id="1173020.Cha6605_1803"/>
<name>K9UFE0_CHAP6</name>
<dbReference type="InterPro" id="IPR032689">
    <property type="entry name" value="TraG-D_C"/>
</dbReference>
<dbReference type="PANTHER" id="PTHR37937">
    <property type="entry name" value="CONJUGATIVE TRANSFER: DNA TRANSPORT"/>
    <property type="match status" value="1"/>
</dbReference>
<dbReference type="InterPro" id="IPR027417">
    <property type="entry name" value="P-loop_NTPase"/>
</dbReference>
<dbReference type="EMBL" id="CP003600">
    <property type="protein sequence ID" value="AFY92924.1"/>
    <property type="molecule type" value="Genomic_DNA"/>
</dbReference>
<feature type="domain" description="TraD/TraG TraM recognition site" evidence="7">
    <location>
        <begin position="380"/>
        <end position="501"/>
    </location>
</feature>
<evidence type="ECO:0000256" key="5">
    <source>
        <dbReference type="ARBA" id="ARBA00023136"/>
    </source>
</evidence>
<dbReference type="InterPro" id="IPR051539">
    <property type="entry name" value="T4SS-coupling_protein"/>
</dbReference>
<keyword evidence="4 6" id="KW-1133">Transmembrane helix</keyword>
<proteinExistence type="predicted"/>
<dbReference type="PANTHER" id="PTHR37937:SF1">
    <property type="entry name" value="CONJUGATIVE TRANSFER: DNA TRANSPORT"/>
    <property type="match status" value="1"/>
</dbReference>
<reference evidence="8 9" key="1">
    <citation type="submission" date="2012-05" db="EMBL/GenBank/DDBJ databases">
        <title>Finished chromosome of genome of Chamaesiphon sp. PCC 6605.</title>
        <authorList>
            <consortium name="US DOE Joint Genome Institute"/>
            <person name="Gugger M."/>
            <person name="Coursin T."/>
            <person name="Rippka R."/>
            <person name="Tandeau De Marsac N."/>
            <person name="Huntemann M."/>
            <person name="Wei C.-L."/>
            <person name="Han J."/>
            <person name="Detter J.C."/>
            <person name="Han C."/>
            <person name="Tapia R."/>
            <person name="Chen A."/>
            <person name="Kyrpides N."/>
            <person name="Mavromatis K."/>
            <person name="Markowitz V."/>
            <person name="Szeto E."/>
            <person name="Ivanova N."/>
            <person name="Pagani I."/>
            <person name="Pati A."/>
            <person name="Goodwin L."/>
            <person name="Nordberg H.P."/>
            <person name="Cantor M.N."/>
            <person name="Hua S.X."/>
            <person name="Woyke T."/>
            <person name="Kerfeld C.A."/>
        </authorList>
    </citation>
    <scope>NUCLEOTIDE SEQUENCE [LARGE SCALE GENOMIC DNA]</scope>
    <source>
        <strain evidence="9">ATCC 27169 / PCC 6605</strain>
    </source>
</reference>
<evidence type="ECO:0000259" key="7">
    <source>
        <dbReference type="Pfam" id="PF12696"/>
    </source>
</evidence>
<evidence type="ECO:0000256" key="1">
    <source>
        <dbReference type="ARBA" id="ARBA00004651"/>
    </source>
</evidence>
<dbReference type="KEGG" id="cmp:Cha6605_1803"/>
<keyword evidence="2" id="KW-1003">Cell membrane</keyword>
<dbReference type="SUPFAM" id="SSF52540">
    <property type="entry name" value="P-loop containing nucleoside triphosphate hydrolases"/>
    <property type="match status" value="1"/>
</dbReference>
<dbReference type="eggNOG" id="COG3505">
    <property type="taxonomic scope" value="Bacteria"/>
</dbReference>
<sequence length="603" mass="66545">MKNTTSIDLKPLNIVIAKLKADPQVAVIGLMLVGIAIMTILRSRIPKKGKTARARWANADDLKNSKAAGLACVGKNSQFNDATYYIQEPIGMPPQQWKSPHRAKNILFFPQINCGTLVIGGAGWGKTLNFIEPAAISAIKEACSIVLFDYKFDNNGLAESLMPIAIDYGYQVRTLAPGSLLSGTFNIFDLIKNSADLAGVREAIGCLVRNNASKDAKTDGFFDPGGKTILEGAFLMARWVAEYLNVPSYANILMASQILSLPNLSKRLELHRDKIPPWCYSAFSILTSSSGEGEKNNTEGGLLATAAKFLSPMILPNFLDNFCGTSTFPRFNPDEPLKVDGKQMLVFGVNQANEQSTLPLIATALEQIVSYNLKYQRDRPLVIILDEFDTLNMPVVLDWLNRYRSSGCSLILGIQYLGQLEKYGKARAEGFLASCATTIWFNPGNPETAKVLSDLLCKQEMELPTVSKSTNSGKGSGTSRTTGTQLHQVSLLEPHEPQNFPKGTCVIQAPTVGNKEEVGLPYKHSFKFSKKLNTKFRAESKRKYRLLCDVAKRGKPTQQQDYAQLMREYYQILNDILPLSSQTEEVTEDMAEPPHSMMTTLNI</sequence>
<evidence type="ECO:0000256" key="2">
    <source>
        <dbReference type="ARBA" id="ARBA00022475"/>
    </source>
</evidence>
<evidence type="ECO:0000313" key="8">
    <source>
        <dbReference type="EMBL" id="AFY92924.1"/>
    </source>
</evidence>
<comment type="subcellular location">
    <subcellularLocation>
        <location evidence="1">Cell membrane</location>
        <topology evidence="1">Multi-pass membrane protein</topology>
    </subcellularLocation>
</comment>
<dbReference type="OrthoDB" id="102453at2"/>
<dbReference type="RefSeq" id="WP_015159095.1">
    <property type="nucleotide sequence ID" value="NC_019697.1"/>
</dbReference>
<feature type="transmembrane region" description="Helical" evidence="6">
    <location>
        <begin position="25"/>
        <end position="45"/>
    </location>
</feature>
<evidence type="ECO:0000256" key="3">
    <source>
        <dbReference type="ARBA" id="ARBA00022692"/>
    </source>
</evidence>
<keyword evidence="9" id="KW-1185">Reference proteome</keyword>